<dbReference type="NCBIfam" id="NF001055">
    <property type="entry name" value="PRK00117.2-5"/>
    <property type="match status" value="1"/>
</dbReference>
<dbReference type="AlphaFoldDB" id="A0A1H2DNV5"/>
<keyword evidence="10" id="KW-1185">Reference proteome</keyword>
<comment type="subcellular location">
    <subcellularLocation>
        <location evidence="1 5">Cytoplasm</location>
    </subcellularLocation>
</comment>
<dbReference type="PANTHER" id="PTHR33602">
    <property type="entry name" value="REGULATORY PROTEIN RECX FAMILY PROTEIN"/>
    <property type="match status" value="1"/>
</dbReference>
<evidence type="ECO:0000313" key="10">
    <source>
        <dbReference type="Proteomes" id="UP000182882"/>
    </source>
</evidence>
<dbReference type="RefSeq" id="WP_074701413.1">
    <property type="nucleotide sequence ID" value="NZ_CP013341.1"/>
</dbReference>
<dbReference type="PANTHER" id="PTHR33602:SF1">
    <property type="entry name" value="REGULATORY PROTEIN RECX FAMILY PROTEIN"/>
    <property type="match status" value="1"/>
</dbReference>
<sequence length="152" mass="17436">MSARTPLEIRALRMLARREHSRQELEQKLAVHRESCGADVLAEVLDALEQQGYLSEQRAVEQIARTRRARFGSHRIVHELKAKGIDAHLIDNILPTLKETELEAALNIWSRKFDHPPVSREERGKQVRFMMNRGFSMETIRQVLAQAGEAST</sequence>
<dbReference type="EMBL" id="FNLN01000001">
    <property type="protein sequence ID" value="SDT84411.1"/>
    <property type="molecule type" value="Genomic_DNA"/>
</dbReference>
<evidence type="ECO:0000313" key="9">
    <source>
        <dbReference type="EMBL" id="SDT84411.1"/>
    </source>
</evidence>
<evidence type="ECO:0000256" key="5">
    <source>
        <dbReference type="HAMAP-Rule" id="MF_01114"/>
    </source>
</evidence>
<evidence type="ECO:0000259" key="8">
    <source>
        <dbReference type="Pfam" id="PF21982"/>
    </source>
</evidence>
<dbReference type="Pfam" id="PF02631">
    <property type="entry name" value="RecX_HTH2"/>
    <property type="match status" value="1"/>
</dbReference>
<dbReference type="Gene3D" id="1.10.10.10">
    <property type="entry name" value="Winged helix-like DNA-binding domain superfamily/Winged helix DNA-binding domain"/>
    <property type="match status" value="3"/>
</dbReference>
<evidence type="ECO:0000256" key="3">
    <source>
        <dbReference type="ARBA" id="ARBA00018111"/>
    </source>
</evidence>
<evidence type="ECO:0000256" key="4">
    <source>
        <dbReference type="ARBA" id="ARBA00022490"/>
    </source>
</evidence>
<dbReference type="Proteomes" id="UP000182882">
    <property type="component" value="Unassembled WGS sequence"/>
</dbReference>
<name>A0A1H2DNV5_9PROT</name>
<evidence type="ECO:0000256" key="1">
    <source>
        <dbReference type="ARBA" id="ARBA00004496"/>
    </source>
</evidence>
<protein>
    <recommendedName>
        <fullName evidence="3 5">Regulatory protein RecX</fullName>
    </recommendedName>
</protein>
<proteinExistence type="inferred from homology"/>
<accession>A0A1H2DNV5</accession>
<keyword evidence="4 5" id="KW-0963">Cytoplasm</keyword>
<dbReference type="Pfam" id="PF21982">
    <property type="entry name" value="RecX_HTH1"/>
    <property type="match status" value="1"/>
</dbReference>
<reference evidence="10" key="1">
    <citation type="submission" date="2016-10" db="EMBL/GenBank/DDBJ databases">
        <authorList>
            <person name="Varghese N."/>
            <person name="Submissions S."/>
        </authorList>
    </citation>
    <scope>NUCLEOTIDE SEQUENCE [LARGE SCALE GENOMIC DNA]</scope>
    <source>
        <strain evidence="10">Nm10</strain>
    </source>
</reference>
<evidence type="ECO:0000259" key="6">
    <source>
        <dbReference type="Pfam" id="PF02631"/>
    </source>
</evidence>
<dbReference type="GO" id="GO:0005737">
    <property type="term" value="C:cytoplasm"/>
    <property type="evidence" value="ECO:0007669"/>
    <property type="project" value="UniProtKB-SubCell"/>
</dbReference>
<feature type="domain" description="RecX third three-helical" evidence="7">
    <location>
        <begin position="99"/>
        <end position="144"/>
    </location>
</feature>
<feature type="domain" description="RecX first three-helical" evidence="8">
    <location>
        <begin position="10"/>
        <end position="30"/>
    </location>
</feature>
<dbReference type="InterPro" id="IPR053924">
    <property type="entry name" value="RecX_HTH_2nd"/>
</dbReference>
<dbReference type="InterPro" id="IPR053926">
    <property type="entry name" value="RecX_HTH_1st"/>
</dbReference>
<dbReference type="GO" id="GO:0006282">
    <property type="term" value="P:regulation of DNA repair"/>
    <property type="evidence" value="ECO:0007669"/>
    <property type="project" value="UniProtKB-UniRule"/>
</dbReference>
<dbReference type="InterPro" id="IPR053925">
    <property type="entry name" value="RecX_HTH_3rd"/>
</dbReference>
<organism evidence="9 10">
    <name type="scientific">Nitrosomonas ureae</name>
    <dbReference type="NCBI Taxonomy" id="44577"/>
    <lineage>
        <taxon>Bacteria</taxon>
        <taxon>Pseudomonadati</taxon>
        <taxon>Pseudomonadota</taxon>
        <taxon>Betaproteobacteria</taxon>
        <taxon>Nitrosomonadales</taxon>
        <taxon>Nitrosomonadaceae</taxon>
        <taxon>Nitrosomonas</taxon>
    </lineage>
</organism>
<evidence type="ECO:0000256" key="2">
    <source>
        <dbReference type="ARBA" id="ARBA00009695"/>
    </source>
</evidence>
<feature type="domain" description="RecX second three-helical" evidence="6">
    <location>
        <begin position="55"/>
        <end position="92"/>
    </location>
</feature>
<dbReference type="HAMAP" id="MF_01114">
    <property type="entry name" value="RecX"/>
    <property type="match status" value="1"/>
</dbReference>
<dbReference type="Pfam" id="PF21981">
    <property type="entry name" value="RecX_HTH3"/>
    <property type="match status" value="1"/>
</dbReference>
<dbReference type="InterPro" id="IPR036388">
    <property type="entry name" value="WH-like_DNA-bd_sf"/>
</dbReference>
<evidence type="ECO:0000259" key="7">
    <source>
        <dbReference type="Pfam" id="PF21981"/>
    </source>
</evidence>
<dbReference type="InterPro" id="IPR003783">
    <property type="entry name" value="Regulatory_RecX"/>
</dbReference>
<comment type="function">
    <text evidence="5">Modulates RecA activity.</text>
</comment>
<gene>
    <name evidence="5" type="primary">recX</name>
    <name evidence="9" type="ORF">SAMN05216406_101253</name>
</gene>
<comment type="similarity">
    <text evidence="2 5">Belongs to the RecX family.</text>
</comment>